<dbReference type="AlphaFoldDB" id="A0A975P5K5"/>
<dbReference type="PROSITE" id="PS51128">
    <property type="entry name" value="ZF_DKSA_2"/>
    <property type="match status" value="1"/>
</dbReference>
<dbReference type="GO" id="GO:0008270">
    <property type="term" value="F:zinc ion binding"/>
    <property type="evidence" value="ECO:0007669"/>
    <property type="project" value="UniProtKB-KW"/>
</dbReference>
<dbReference type="Proteomes" id="UP000679352">
    <property type="component" value="Chromosome"/>
</dbReference>
<dbReference type="Pfam" id="PF21173">
    <property type="entry name" value="DksA-like_N"/>
    <property type="match status" value="1"/>
</dbReference>
<feature type="coiled-coil region" evidence="5">
    <location>
        <begin position="1"/>
        <end position="35"/>
    </location>
</feature>
<dbReference type="EMBL" id="CP076361">
    <property type="protein sequence ID" value="QWK90265.1"/>
    <property type="molecule type" value="Genomic_DNA"/>
</dbReference>
<dbReference type="PANTHER" id="PTHR33823">
    <property type="entry name" value="RNA POLYMERASE-BINDING TRANSCRIPTION FACTOR DKSA-RELATED"/>
    <property type="match status" value="1"/>
</dbReference>
<dbReference type="InterPro" id="IPR048487">
    <property type="entry name" value="DksA-like_N"/>
</dbReference>
<name>A0A975P5K5_9RHOB</name>
<reference evidence="8" key="1">
    <citation type="submission" date="2021-06" db="EMBL/GenBank/DDBJ databases">
        <title>Direct submission.</title>
        <authorList>
            <person name="Lee C.-S."/>
            <person name="Jin L."/>
        </authorList>
    </citation>
    <scope>NUCLEOTIDE SEQUENCE</scope>
    <source>
        <strain evidence="8">Con5</strain>
    </source>
</reference>
<evidence type="ECO:0000256" key="5">
    <source>
        <dbReference type="SAM" id="Coils"/>
    </source>
</evidence>
<evidence type="ECO:0000256" key="4">
    <source>
        <dbReference type="PROSITE-ProRule" id="PRU00510"/>
    </source>
</evidence>
<dbReference type="Gene3D" id="1.20.120.910">
    <property type="entry name" value="DksA, coiled-coil domain"/>
    <property type="match status" value="1"/>
</dbReference>
<dbReference type="KEGG" id="gfu:KM031_15835"/>
<evidence type="ECO:0000256" key="1">
    <source>
        <dbReference type="ARBA" id="ARBA00022723"/>
    </source>
</evidence>
<evidence type="ECO:0000259" key="6">
    <source>
        <dbReference type="Pfam" id="PF01258"/>
    </source>
</evidence>
<evidence type="ECO:0000259" key="7">
    <source>
        <dbReference type="Pfam" id="PF21173"/>
    </source>
</evidence>
<sequence>MATLAERKTQLERRLGTLQARLTAIEAELDSHQAQDWEELAVERETDEVLEGMGLSGQQEIRMIEAALGRIAAGDYGTCTKCGAEIGEARLNVLPFTPFCRNCAT</sequence>
<dbReference type="RefSeq" id="WP_215504488.1">
    <property type="nucleotide sequence ID" value="NZ_CP076361.1"/>
</dbReference>
<proteinExistence type="predicted"/>
<dbReference type="InterPro" id="IPR000962">
    <property type="entry name" value="Znf_DskA_TraR"/>
</dbReference>
<evidence type="ECO:0000256" key="3">
    <source>
        <dbReference type="ARBA" id="ARBA00022833"/>
    </source>
</evidence>
<dbReference type="PANTHER" id="PTHR33823:SF4">
    <property type="entry name" value="GENERAL STRESS PROTEIN 16O"/>
    <property type="match status" value="1"/>
</dbReference>
<keyword evidence="1" id="KW-0479">Metal-binding</keyword>
<keyword evidence="9" id="KW-1185">Reference proteome</keyword>
<dbReference type="Pfam" id="PF01258">
    <property type="entry name" value="zf-dskA_traR"/>
    <property type="match status" value="1"/>
</dbReference>
<evidence type="ECO:0000313" key="8">
    <source>
        <dbReference type="EMBL" id="QWK90265.1"/>
    </source>
</evidence>
<feature type="domain" description="Zinc finger DksA/TraR C4-type" evidence="6">
    <location>
        <begin position="74"/>
        <end position="105"/>
    </location>
</feature>
<keyword evidence="2" id="KW-0863">Zinc-finger</keyword>
<evidence type="ECO:0000256" key="2">
    <source>
        <dbReference type="ARBA" id="ARBA00022771"/>
    </source>
</evidence>
<evidence type="ECO:0000313" key="9">
    <source>
        <dbReference type="Proteomes" id="UP000679352"/>
    </source>
</evidence>
<accession>A0A975P5K5</accession>
<organism evidence="8 9">
    <name type="scientific">Gemmobacter fulvus</name>
    <dbReference type="NCBI Taxonomy" id="2840474"/>
    <lineage>
        <taxon>Bacteria</taxon>
        <taxon>Pseudomonadati</taxon>
        <taxon>Pseudomonadota</taxon>
        <taxon>Alphaproteobacteria</taxon>
        <taxon>Rhodobacterales</taxon>
        <taxon>Paracoccaceae</taxon>
        <taxon>Gemmobacter</taxon>
    </lineage>
</organism>
<keyword evidence="3" id="KW-0862">Zinc</keyword>
<feature type="domain" description="DnaK suppressor protein-like N-terminal" evidence="7">
    <location>
        <begin position="9"/>
        <end position="71"/>
    </location>
</feature>
<keyword evidence="5" id="KW-0175">Coiled coil</keyword>
<gene>
    <name evidence="8" type="ORF">KM031_15835</name>
</gene>
<feature type="zinc finger region" description="dksA C4-type" evidence="4">
    <location>
        <begin position="79"/>
        <end position="103"/>
    </location>
</feature>
<dbReference type="SUPFAM" id="SSF57716">
    <property type="entry name" value="Glucocorticoid receptor-like (DNA-binding domain)"/>
    <property type="match status" value="1"/>
</dbReference>
<protein>
    <submittedName>
        <fullName evidence="8">TraR/DksA C4-type zinc finger protein</fullName>
    </submittedName>
</protein>